<dbReference type="SUPFAM" id="SSF52540">
    <property type="entry name" value="P-loop containing nucleoside triphosphate hydrolases"/>
    <property type="match status" value="1"/>
</dbReference>
<accession>A0ABR0EUM4</accession>
<feature type="region of interest" description="Disordered" evidence="2">
    <location>
        <begin position="1"/>
        <end position="116"/>
    </location>
</feature>
<dbReference type="PANTHER" id="PTHR36681">
    <property type="entry name" value="NUCLEAR GTPASE, GERMINAL CENTER-ASSOCIATED, TANDEM DUPLICATE 3"/>
    <property type="match status" value="1"/>
</dbReference>
<name>A0ABR0EUM4_ZASCE</name>
<evidence type="ECO:0000259" key="3">
    <source>
        <dbReference type="Pfam" id="PF24564"/>
    </source>
</evidence>
<dbReference type="InterPro" id="IPR056024">
    <property type="entry name" value="DUF7605"/>
</dbReference>
<sequence>MDPQPPPPAVMASTQASNPVMDDTAMALDTLQPTVATQKRDRSPSPLFVQQDEGTPAPERESKRVKLEARTPPPTDASDRSPSTEPSPTPTEQSTSTHTSQTTPSLEEEDVISSTAQETVNPATQLNQLSLQHKNIRLPANCPRLAAYHPLCEQTEHDIAQLCEEFISIYTQRKVAGFDSDEIESIAGQLEAYRDVTKHYPPTKPVALAGPMGAGKSRTINSILDQPGLALDSDASDRGTNVIHEYLGPHTGQKAKYHVDVVYYSSAQLYSRIANLVQSIYDYLKPQKDNGDDEAEDLQDLRAKFYNSLNFFRTVLCDYEDFDSQDAATVFFEDHYKAKTPKEELTEILESLFDEFKTSRRVVNDKESYTASDETELSRVFAEVSKPQDVDFQQPHPWPIIQKMQVRVRDSDLLKKGALIADTPGVADSDELVVNSTTMYLQDVGIVLIVSPILRTQRLNDLNDLLRQCLVLGKAERTYLVMTKIDQKDALRPHEKANLKPQFRQAIEAADAELMKLSQEMADLNIKKDVLFAQLVSDPSKAREFQETHLRLHQLPSLIKEQEAKIFQVAVEARNDDTEQLLKNKFRELSKSGRAPDLKTLFVSNEEYQLFAQGKPTRLDPATTGIPSLQHMLYQVPAFDKFGTLQSIVEDHVAVSFRGAILSLTKTKLERKVHVENRLLRVLKQNGAITDSLKRSIERIFEQVLAGAFDKREPEWQNKAKRLIKDWETFNSGNFTAFCRRSGNWKPKRKGQKEQNKRNPPISWNTLIMETFSSDIGKDLEEFWKGFDAAESCAQSNIQDWIDKLESTLKACPEFQGASDSNMFYEMLHHVRNKAQKSVGQVLRSLRREMTAVYHQVTVRDKAQVDFVDKAMQPTYNEGAKIESKQFATPAGKKVSPGAAAHDARVNLIRRKLMGTGTAPVPDTSTETYGDEKAEVARRGAQLSVFQSVFEQLQDQFTLKLDAAVAEASSKLKATCEDITTDFNRRYTVEEEEDLNDPRAKQELLDTAQSALATIKGRIKQQLDEAKRWEKEGDIVAQT</sequence>
<feature type="compositionally biased region" description="Low complexity" evidence="2">
    <location>
        <begin position="81"/>
        <end position="105"/>
    </location>
</feature>
<feature type="coiled-coil region" evidence="1">
    <location>
        <begin position="500"/>
        <end position="534"/>
    </location>
</feature>
<evidence type="ECO:0000256" key="1">
    <source>
        <dbReference type="SAM" id="Coils"/>
    </source>
</evidence>
<keyword evidence="1" id="KW-0175">Coiled coil</keyword>
<evidence type="ECO:0000313" key="5">
    <source>
        <dbReference type="Proteomes" id="UP001305779"/>
    </source>
</evidence>
<proteinExistence type="predicted"/>
<dbReference type="EMBL" id="JAXOVC010000002">
    <property type="protein sequence ID" value="KAK4505324.1"/>
    <property type="molecule type" value="Genomic_DNA"/>
</dbReference>
<dbReference type="Pfam" id="PF24564">
    <property type="entry name" value="DUF7605"/>
    <property type="match status" value="1"/>
</dbReference>
<evidence type="ECO:0000313" key="4">
    <source>
        <dbReference type="EMBL" id="KAK4505324.1"/>
    </source>
</evidence>
<dbReference type="PANTHER" id="PTHR36681:SF3">
    <property type="entry name" value="NUCLEAR GTPASE, GERMINAL CENTER-ASSOCIATED, TANDEM DUPLICATE 3"/>
    <property type="match status" value="1"/>
</dbReference>
<evidence type="ECO:0000256" key="2">
    <source>
        <dbReference type="SAM" id="MobiDB-lite"/>
    </source>
</evidence>
<reference evidence="4 5" key="1">
    <citation type="journal article" date="2023" name="G3 (Bethesda)">
        <title>A chromosome-level genome assembly of Zasmidium syzygii isolated from banana leaves.</title>
        <authorList>
            <person name="van Westerhoven A.C."/>
            <person name="Mehrabi R."/>
            <person name="Talebi R."/>
            <person name="Steentjes M.B.F."/>
            <person name="Corcolon B."/>
            <person name="Chong P.A."/>
            <person name="Kema G.H.J."/>
            <person name="Seidl M.F."/>
        </authorList>
    </citation>
    <scope>NUCLEOTIDE SEQUENCE [LARGE SCALE GENOMIC DNA]</scope>
    <source>
        <strain evidence="4 5">P124</strain>
    </source>
</reference>
<feature type="compositionally biased region" description="Basic and acidic residues" evidence="2">
    <location>
        <begin position="58"/>
        <end position="69"/>
    </location>
</feature>
<protein>
    <recommendedName>
        <fullName evidence="3">DUF7605 domain-containing protein</fullName>
    </recommendedName>
</protein>
<dbReference type="Gene3D" id="3.40.50.300">
    <property type="entry name" value="P-loop containing nucleotide triphosphate hydrolases"/>
    <property type="match status" value="1"/>
</dbReference>
<feature type="domain" description="DUF7605" evidence="3">
    <location>
        <begin position="712"/>
        <end position="880"/>
    </location>
</feature>
<gene>
    <name evidence="4" type="ORF">PRZ48_003287</name>
</gene>
<keyword evidence="5" id="KW-1185">Reference proteome</keyword>
<organism evidence="4 5">
    <name type="scientific">Zasmidium cellare</name>
    <name type="common">Wine cellar mold</name>
    <name type="synonym">Racodium cellare</name>
    <dbReference type="NCBI Taxonomy" id="395010"/>
    <lineage>
        <taxon>Eukaryota</taxon>
        <taxon>Fungi</taxon>
        <taxon>Dikarya</taxon>
        <taxon>Ascomycota</taxon>
        <taxon>Pezizomycotina</taxon>
        <taxon>Dothideomycetes</taxon>
        <taxon>Dothideomycetidae</taxon>
        <taxon>Mycosphaerellales</taxon>
        <taxon>Mycosphaerellaceae</taxon>
        <taxon>Zasmidium</taxon>
    </lineage>
</organism>
<dbReference type="InterPro" id="IPR027417">
    <property type="entry name" value="P-loop_NTPase"/>
</dbReference>
<comment type="caution">
    <text evidence="4">The sequence shown here is derived from an EMBL/GenBank/DDBJ whole genome shotgun (WGS) entry which is preliminary data.</text>
</comment>
<dbReference type="Proteomes" id="UP001305779">
    <property type="component" value="Unassembled WGS sequence"/>
</dbReference>